<evidence type="ECO:0000313" key="1">
    <source>
        <dbReference type="EMBL" id="CDG16304.1"/>
    </source>
</evidence>
<proteinExistence type="predicted"/>
<dbReference type="AlphaFoldDB" id="A0A068QNK1"/>
<gene>
    <name evidence="1" type="ORF">XDD1_0601</name>
</gene>
<name>A0A068QNK1_9GAMM</name>
<evidence type="ECO:0000313" key="2">
    <source>
        <dbReference type="Proteomes" id="UP000032721"/>
    </source>
</evidence>
<sequence length="48" mass="5445">MILTVIRELHPVFPVSAGINRMGIARAEYLKCVPRECGDKPEYKDSIQ</sequence>
<organism evidence="1 2">
    <name type="scientific">Xenorhabdus doucetiae</name>
    <dbReference type="NCBI Taxonomy" id="351671"/>
    <lineage>
        <taxon>Bacteria</taxon>
        <taxon>Pseudomonadati</taxon>
        <taxon>Pseudomonadota</taxon>
        <taxon>Gammaproteobacteria</taxon>
        <taxon>Enterobacterales</taxon>
        <taxon>Morganellaceae</taxon>
        <taxon>Xenorhabdus</taxon>
    </lineage>
</organism>
<reference evidence="1 2" key="1">
    <citation type="submission" date="2013-07" db="EMBL/GenBank/DDBJ databases">
        <authorList>
            <person name="Genoscope - CEA"/>
        </authorList>
    </citation>
    <scope>NUCLEOTIDE SEQUENCE [LARGE SCALE GENOMIC DNA]</scope>
    <source>
        <strain evidence="2">FRM16 / DSM 17909</strain>
    </source>
</reference>
<dbReference type="Proteomes" id="UP000032721">
    <property type="component" value="Chromosome"/>
</dbReference>
<protein>
    <submittedName>
        <fullName evidence="1">Uncharacterized protein</fullName>
    </submittedName>
</protein>
<accession>A0A068QNK1</accession>
<dbReference type="EMBL" id="FO704550">
    <property type="protein sequence ID" value="CDG16304.1"/>
    <property type="molecule type" value="Genomic_DNA"/>
</dbReference>
<dbReference type="KEGG" id="xdo:XDD1_0601"/>
<dbReference type="HOGENOM" id="CLU_3159496_0_0_6"/>